<reference evidence="1 2" key="1">
    <citation type="submission" date="2019-04" db="EMBL/GenBank/DDBJ databases">
        <title>Friends and foes A comparative genomics study of 23 Aspergillus species from section Flavi.</title>
        <authorList>
            <consortium name="DOE Joint Genome Institute"/>
            <person name="Kjaerbolling I."/>
            <person name="Vesth T."/>
            <person name="Frisvad J.C."/>
            <person name="Nybo J.L."/>
            <person name="Theobald S."/>
            <person name="Kildgaard S."/>
            <person name="Isbrandt T."/>
            <person name="Kuo A."/>
            <person name="Sato A."/>
            <person name="Lyhne E.K."/>
            <person name="Kogle M.E."/>
            <person name="Wiebenga A."/>
            <person name="Kun R.S."/>
            <person name="Lubbers R.J."/>
            <person name="Makela M.R."/>
            <person name="Barry K."/>
            <person name="Chovatia M."/>
            <person name="Clum A."/>
            <person name="Daum C."/>
            <person name="Haridas S."/>
            <person name="He G."/>
            <person name="LaButti K."/>
            <person name="Lipzen A."/>
            <person name="Mondo S."/>
            <person name="Riley R."/>
            <person name="Salamov A."/>
            <person name="Simmons B.A."/>
            <person name="Magnuson J.K."/>
            <person name="Henrissat B."/>
            <person name="Mortensen U.H."/>
            <person name="Larsen T.O."/>
            <person name="Devries R.P."/>
            <person name="Grigoriev I.V."/>
            <person name="Machida M."/>
            <person name="Baker S.E."/>
            <person name="Andersen M.R."/>
        </authorList>
    </citation>
    <scope>NUCLEOTIDE SEQUENCE [LARGE SCALE GENOMIC DNA]</scope>
    <source>
        <strain evidence="1 2">CBS 117626</strain>
    </source>
</reference>
<keyword evidence="2" id="KW-1185">Reference proteome</keyword>
<gene>
    <name evidence="1" type="ORF">BDV40DRAFT_262681</name>
</gene>
<accession>A0A5N6UY52</accession>
<sequence>MVVPLNEHTPVSQCGEAALETSSSPQITYCKTALQIHWDWAWTWQDVVIESCGTGIVVTGGVSAHKLTPPKLFCVSNPRL</sequence>
<organism evidence="1 2">
    <name type="scientific">Aspergillus tamarii</name>
    <dbReference type="NCBI Taxonomy" id="41984"/>
    <lineage>
        <taxon>Eukaryota</taxon>
        <taxon>Fungi</taxon>
        <taxon>Dikarya</taxon>
        <taxon>Ascomycota</taxon>
        <taxon>Pezizomycotina</taxon>
        <taxon>Eurotiomycetes</taxon>
        <taxon>Eurotiomycetidae</taxon>
        <taxon>Eurotiales</taxon>
        <taxon>Aspergillaceae</taxon>
        <taxon>Aspergillus</taxon>
        <taxon>Aspergillus subgen. Circumdati</taxon>
    </lineage>
</organism>
<name>A0A5N6UY52_ASPTM</name>
<dbReference type="Proteomes" id="UP000326950">
    <property type="component" value="Unassembled WGS sequence"/>
</dbReference>
<dbReference type="AlphaFoldDB" id="A0A5N6UY52"/>
<dbReference type="OrthoDB" id="5103327at2759"/>
<evidence type="ECO:0000313" key="2">
    <source>
        <dbReference type="Proteomes" id="UP000326950"/>
    </source>
</evidence>
<dbReference type="InterPro" id="IPR012334">
    <property type="entry name" value="Pectin_lyas_fold"/>
</dbReference>
<protein>
    <submittedName>
        <fullName evidence="1">Uncharacterized protein</fullName>
    </submittedName>
</protein>
<dbReference type="Gene3D" id="2.160.20.10">
    <property type="entry name" value="Single-stranded right-handed beta-helix, Pectin lyase-like"/>
    <property type="match status" value="1"/>
</dbReference>
<proteinExistence type="predicted"/>
<dbReference type="EMBL" id="ML738616">
    <property type="protein sequence ID" value="KAE8163615.1"/>
    <property type="molecule type" value="Genomic_DNA"/>
</dbReference>
<evidence type="ECO:0000313" key="1">
    <source>
        <dbReference type="EMBL" id="KAE8163615.1"/>
    </source>
</evidence>